<feature type="transmembrane region" description="Helical" evidence="14">
    <location>
        <begin position="176"/>
        <end position="196"/>
    </location>
</feature>
<dbReference type="InterPro" id="IPR016120">
    <property type="entry name" value="Sig_transdc_His_kin_SpoOB"/>
</dbReference>
<evidence type="ECO:0000256" key="3">
    <source>
        <dbReference type="ARBA" id="ARBA00012438"/>
    </source>
</evidence>
<evidence type="ECO:0000256" key="7">
    <source>
        <dbReference type="ARBA" id="ARBA00022692"/>
    </source>
</evidence>
<dbReference type="Gene3D" id="3.30.565.10">
    <property type="entry name" value="Histidine kinase-like ATPase, C-terminal domain"/>
    <property type="match status" value="1"/>
</dbReference>
<keyword evidence="11 14" id="KW-1133">Transmembrane helix</keyword>
<dbReference type="PANTHER" id="PTHR43547">
    <property type="entry name" value="TWO-COMPONENT HISTIDINE KINASE"/>
    <property type="match status" value="1"/>
</dbReference>
<evidence type="ECO:0000256" key="6">
    <source>
        <dbReference type="ARBA" id="ARBA00022679"/>
    </source>
</evidence>
<dbReference type="GO" id="GO:0000155">
    <property type="term" value="F:phosphorelay sensor kinase activity"/>
    <property type="evidence" value="ECO:0007669"/>
    <property type="project" value="InterPro"/>
</dbReference>
<dbReference type="PANTHER" id="PTHR43547:SF3">
    <property type="entry name" value="SENSOR PROTEIN CITS"/>
    <property type="match status" value="1"/>
</dbReference>
<dbReference type="EMBL" id="LILD01000001">
    <property type="protein sequence ID" value="KOO37538.1"/>
    <property type="molecule type" value="Genomic_DNA"/>
</dbReference>
<dbReference type="InterPro" id="IPR036890">
    <property type="entry name" value="HATPase_C_sf"/>
</dbReference>
<dbReference type="InterPro" id="IPR029151">
    <property type="entry name" value="Sensor-like_sf"/>
</dbReference>
<keyword evidence="7 14" id="KW-0812">Transmembrane</keyword>
<dbReference type="Pfam" id="PF02518">
    <property type="entry name" value="HATPase_c"/>
    <property type="match status" value="1"/>
</dbReference>
<evidence type="ECO:0000256" key="4">
    <source>
        <dbReference type="ARBA" id="ARBA00022475"/>
    </source>
</evidence>
<evidence type="ECO:0000256" key="8">
    <source>
        <dbReference type="ARBA" id="ARBA00022741"/>
    </source>
</evidence>
<dbReference type="FunFam" id="3.30.450.20:FF:000018">
    <property type="entry name" value="Sensor histidine kinase DcuS"/>
    <property type="match status" value="1"/>
</dbReference>
<keyword evidence="6" id="KW-0808">Transferase</keyword>
<evidence type="ECO:0000256" key="10">
    <source>
        <dbReference type="ARBA" id="ARBA00022840"/>
    </source>
</evidence>
<dbReference type="InterPro" id="IPR003594">
    <property type="entry name" value="HATPase_dom"/>
</dbReference>
<dbReference type="AlphaFoldDB" id="A0A0M0KGJ7"/>
<name>A0A0M0KGJ7_ALKHA</name>
<dbReference type="CDD" id="cd18773">
    <property type="entry name" value="PDC1_HK_sensor"/>
    <property type="match status" value="1"/>
</dbReference>
<comment type="subcellular location">
    <subcellularLocation>
        <location evidence="2">Cell membrane</location>
        <topology evidence="2">Multi-pass membrane protein</topology>
    </subcellularLocation>
</comment>
<dbReference type="Pfam" id="PF17203">
    <property type="entry name" value="sCache_3_2"/>
    <property type="match status" value="1"/>
</dbReference>
<dbReference type="Pfam" id="PF00989">
    <property type="entry name" value="PAS"/>
    <property type="match status" value="1"/>
</dbReference>
<dbReference type="Gene3D" id="1.10.287.130">
    <property type="match status" value="1"/>
</dbReference>
<keyword evidence="13 14" id="KW-0472">Membrane</keyword>
<dbReference type="GO" id="GO:0005524">
    <property type="term" value="F:ATP binding"/>
    <property type="evidence" value="ECO:0007669"/>
    <property type="project" value="UniProtKB-KW"/>
</dbReference>
<keyword evidence="12" id="KW-0902">Two-component regulatory system</keyword>
<evidence type="ECO:0000259" key="15">
    <source>
        <dbReference type="PROSITE" id="PS50109"/>
    </source>
</evidence>
<dbReference type="EC" id="2.7.13.3" evidence="3"/>
<sequence length="538" mass="59760">MKRRLFPLTFSAKMMGFIALLIIAMFVLLGVFLNEQYARTLEEQMGERALSVAQAVALIPELREAFSAERPDEIIQPIAESIRVETGAEFIVVGNTDLIRYAHPLPERIGQRMVGGDNERALVHGESYVSKAVGSLGPSIRGKVPVFDDNGKIIGIVSVGFLMEDIQQVIGERLIAMWQIVVVIMILGLMGTWLVANTVKKATLGLEPEEIGQQFQQKEAILQSIHEGVIAVNKEGKVTLFNQAAMKYVDPGLDKEDVLGRHVTDLVKHTRLPEVLQVGKGQYDQELRIGDKQAVVNRVPIYYDHEIVGAVATFRDRNEIKKLSEELTNVKNYADALRAQTHEFSNKLNTISGFLQLGKIDEAVDFIHKERKIQQEWIHFFIERVNDPTVSAVLLGKISQAQELGIDVDIDPSSQLLTPLHERQQELLVTMIGNLLENAFDALLASGIENKKIYISFTDMGDDFIFEVEDNGPGIPPQLMESIFEEGFSTKEGTHRGFGLALVKKAVHELGGAIFLEEGELGGACFVLTIPKHEAKEG</sequence>
<feature type="domain" description="Histidine kinase" evidence="15">
    <location>
        <begin position="339"/>
        <end position="534"/>
    </location>
</feature>
<dbReference type="CDD" id="cd16915">
    <property type="entry name" value="HATPase_DpiB-CitA-like"/>
    <property type="match status" value="1"/>
</dbReference>
<dbReference type="GO" id="GO:0005886">
    <property type="term" value="C:plasma membrane"/>
    <property type="evidence" value="ECO:0007669"/>
    <property type="project" value="UniProtKB-SubCell"/>
</dbReference>
<evidence type="ECO:0000256" key="12">
    <source>
        <dbReference type="ARBA" id="ARBA00023012"/>
    </source>
</evidence>
<dbReference type="SMART" id="SM00091">
    <property type="entry name" value="PAS"/>
    <property type="match status" value="1"/>
</dbReference>
<dbReference type="InterPro" id="IPR013767">
    <property type="entry name" value="PAS_fold"/>
</dbReference>
<keyword evidence="8" id="KW-0547">Nucleotide-binding</keyword>
<evidence type="ECO:0000256" key="13">
    <source>
        <dbReference type="ARBA" id="ARBA00023136"/>
    </source>
</evidence>
<dbReference type="GO" id="GO:0006355">
    <property type="term" value="P:regulation of DNA-templated transcription"/>
    <property type="evidence" value="ECO:0007669"/>
    <property type="project" value="InterPro"/>
</dbReference>
<dbReference type="InterPro" id="IPR005467">
    <property type="entry name" value="His_kinase_dom"/>
</dbReference>
<evidence type="ECO:0000256" key="9">
    <source>
        <dbReference type="ARBA" id="ARBA00022777"/>
    </source>
</evidence>
<dbReference type="PROSITE" id="PS50109">
    <property type="entry name" value="HIS_KIN"/>
    <property type="match status" value="1"/>
</dbReference>
<comment type="catalytic activity">
    <reaction evidence="1">
        <text>ATP + protein L-histidine = ADP + protein N-phospho-L-histidine.</text>
        <dbReference type="EC" id="2.7.13.3"/>
    </reaction>
</comment>
<gene>
    <name evidence="16" type="ORF">AMD02_00790</name>
</gene>
<dbReference type="InterPro" id="IPR033463">
    <property type="entry name" value="sCache_3"/>
</dbReference>
<dbReference type="InterPro" id="IPR000014">
    <property type="entry name" value="PAS"/>
</dbReference>
<dbReference type="InterPro" id="IPR004358">
    <property type="entry name" value="Sig_transdc_His_kin-like_C"/>
</dbReference>
<feature type="transmembrane region" description="Helical" evidence="14">
    <location>
        <begin position="12"/>
        <end position="33"/>
    </location>
</feature>
<keyword evidence="9 16" id="KW-0418">Kinase</keyword>
<reference evidence="16" key="1">
    <citation type="submission" date="2015-08" db="EMBL/GenBank/DDBJ databases">
        <title>Complete DNA Sequence of Pseudomonas syringae pv. actinidiae, the Causal Agent of Kiwifruit Canker Disease.</title>
        <authorList>
            <person name="Rikkerink E.H.A."/>
            <person name="Fineran P.C."/>
        </authorList>
    </citation>
    <scope>NUCLEOTIDE SEQUENCE</scope>
    <source>
        <strain evidence="16">DSM 13666</strain>
    </source>
</reference>
<keyword evidence="10" id="KW-0067">ATP-binding</keyword>
<dbReference type="SUPFAM" id="SSF55890">
    <property type="entry name" value="Sporulation response regulatory protein Spo0B"/>
    <property type="match status" value="1"/>
</dbReference>
<comment type="caution">
    <text evidence="16">The sequence shown here is derived from an EMBL/GenBank/DDBJ whole genome shotgun (WGS) entry which is preliminary data.</text>
</comment>
<dbReference type="NCBIfam" id="TIGR00229">
    <property type="entry name" value="sensory_box"/>
    <property type="match status" value="1"/>
</dbReference>
<dbReference type="SUPFAM" id="SSF55785">
    <property type="entry name" value="PYP-like sensor domain (PAS domain)"/>
    <property type="match status" value="1"/>
</dbReference>
<dbReference type="SUPFAM" id="SSF103190">
    <property type="entry name" value="Sensory domain-like"/>
    <property type="match status" value="1"/>
</dbReference>
<dbReference type="PATRIC" id="fig|136160.3.peg.343"/>
<dbReference type="RefSeq" id="WP_053430116.1">
    <property type="nucleotide sequence ID" value="NZ_CP040441.1"/>
</dbReference>
<protein>
    <recommendedName>
        <fullName evidence="3">histidine kinase</fullName>
        <ecNumber evidence="3">2.7.13.3</ecNumber>
    </recommendedName>
</protein>
<evidence type="ECO:0000256" key="2">
    <source>
        <dbReference type="ARBA" id="ARBA00004651"/>
    </source>
</evidence>
<evidence type="ECO:0000313" key="16">
    <source>
        <dbReference type="EMBL" id="KOO37538.1"/>
    </source>
</evidence>
<dbReference type="Gene3D" id="3.30.450.20">
    <property type="entry name" value="PAS domain"/>
    <property type="match status" value="2"/>
</dbReference>
<dbReference type="CDD" id="cd00130">
    <property type="entry name" value="PAS"/>
    <property type="match status" value="1"/>
</dbReference>
<dbReference type="SUPFAM" id="SSF55874">
    <property type="entry name" value="ATPase domain of HSP90 chaperone/DNA topoisomerase II/histidine kinase"/>
    <property type="match status" value="1"/>
</dbReference>
<evidence type="ECO:0000256" key="14">
    <source>
        <dbReference type="SAM" id="Phobius"/>
    </source>
</evidence>
<dbReference type="PRINTS" id="PR00344">
    <property type="entry name" value="BCTRLSENSOR"/>
</dbReference>
<dbReference type="GeneID" id="87599385"/>
<dbReference type="SMART" id="SM00387">
    <property type="entry name" value="HATPase_c"/>
    <property type="match status" value="1"/>
</dbReference>
<organism evidence="16">
    <name type="scientific">Halalkalibacterium halodurans</name>
    <name type="common">Bacillus halodurans</name>
    <dbReference type="NCBI Taxonomy" id="86665"/>
    <lineage>
        <taxon>Bacteria</taxon>
        <taxon>Bacillati</taxon>
        <taxon>Bacillota</taxon>
        <taxon>Bacilli</taxon>
        <taxon>Bacillales</taxon>
        <taxon>Bacillaceae</taxon>
        <taxon>Halalkalibacterium (ex Joshi et al. 2022)</taxon>
    </lineage>
</organism>
<keyword evidence="4" id="KW-1003">Cell membrane</keyword>
<proteinExistence type="predicted"/>
<evidence type="ECO:0000256" key="5">
    <source>
        <dbReference type="ARBA" id="ARBA00022553"/>
    </source>
</evidence>
<dbReference type="InterPro" id="IPR035965">
    <property type="entry name" value="PAS-like_dom_sf"/>
</dbReference>
<evidence type="ECO:0000256" key="1">
    <source>
        <dbReference type="ARBA" id="ARBA00000085"/>
    </source>
</evidence>
<dbReference type="Pfam" id="PF14689">
    <property type="entry name" value="SPOB_a"/>
    <property type="match status" value="1"/>
</dbReference>
<evidence type="ECO:0000256" key="11">
    <source>
        <dbReference type="ARBA" id="ARBA00022989"/>
    </source>
</evidence>
<dbReference type="InterPro" id="IPR039506">
    <property type="entry name" value="SPOB_a"/>
</dbReference>
<keyword evidence="5" id="KW-0597">Phosphoprotein</keyword>
<accession>A0A0M0KGJ7</accession>